<keyword evidence="3" id="KW-1185">Reference proteome</keyword>
<proteinExistence type="predicted"/>
<reference evidence="2" key="1">
    <citation type="submission" date="2022-10" db="EMBL/GenBank/DDBJ databases">
        <title>The WGS of Solirubrobacter sp. CPCC 204708.</title>
        <authorList>
            <person name="Jiang Z."/>
        </authorList>
    </citation>
    <scope>NUCLEOTIDE SEQUENCE</scope>
    <source>
        <strain evidence="2">CPCC 204708</strain>
    </source>
</reference>
<protein>
    <submittedName>
        <fullName evidence="2">Uncharacterized protein</fullName>
    </submittedName>
</protein>
<evidence type="ECO:0000313" key="3">
    <source>
        <dbReference type="Proteomes" id="UP001147700"/>
    </source>
</evidence>
<feature type="non-terminal residue" evidence="2">
    <location>
        <position position="1"/>
    </location>
</feature>
<feature type="compositionally biased region" description="Polar residues" evidence="1">
    <location>
        <begin position="58"/>
        <end position="70"/>
    </location>
</feature>
<name>A0ABT4RNT1_9ACTN</name>
<organism evidence="2 3">
    <name type="scientific">Solirubrobacter deserti</name>
    <dbReference type="NCBI Taxonomy" id="2282478"/>
    <lineage>
        <taxon>Bacteria</taxon>
        <taxon>Bacillati</taxon>
        <taxon>Actinomycetota</taxon>
        <taxon>Thermoleophilia</taxon>
        <taxon>Solirubrobacterales</taxon>
        <taxon>Solirubrobacteraceae</taxon>
        <taxon>Solirubrobacter</taxon>
    </lineage>
</organism>
<feature type="region of interest" description="Disordered" evidence="1">
    <location>
        <begin position="99"/>
        <end position="128"/>
    </location>
</feature>
<gene>
    <name evidence="2" type="ORF">OJ962_21950</name>
</gene>
<sequence>PGRGRPATVAGGSSTSRTADPRDAGRERDKGGNGRGSDESCGDACAGEDAPGGGVESATFSNRPPAASQNGAFDLTLPLILLAMAGAALVVGRTVKRGLAPAGAADEPEPDEVPRERPPRWDDPPPGL</sequence>
<feature type="region of interest" description="Disordered" evidence="1">
    <location>
        <begin position="1"/>
        <end position="70"/>
    </location>
</feature>
<feature type="compositionally biased region" description="Basic and acidic residues" evidence="1">
    <location>
        <begin position="112"/>
        <end position="128"/>
    </location>
</feature>
<dbReference type="Proteomes" id="UP001147700">
    <property type="component" value="Unassembled WGS sequence"/>
</dbReference>
<evidence type="ECO:0000313" key="2">
    <source>
        <dbReference type="EMBL" id="MDA0140177.1"/>
    </source>
</evidence>
<evidence type="ECO:0000256" key="1">
    <source>
        <dbReference type="SAM" id="MobiDB-lite"/>
    </source>
</evidence>
<accession>A0ABT4RNT1</accession>
<feature type="compositionally biased region" description="Basic and acidic residues" evidence="1">
    <location>
        <begin position="19"/>
        <end position="38"/>
    </location>
</feature>
<dbReference type="EMBL" id="JAPCID010000035">
    <property type="protein sequence ID" value="MDA0140177.1"/>
    <property type="molecule type" value="Genomic_DNA"/>
</dbReference>
<comment type="caution">
    <text evidence="2">The sequence shown here is derived from an EMBL/GenBank/DDBJ whole genome shotgun (WGS) entry which is preliminary data.</text>
</comment>